<dbReference type="PANTHER" id="PTHR43441:SF11">
    <property type="entry name" value="RIBOSOMAL-PROTEIN-SERINE ACETYLTRANSFERASE"/>
    <property type="match status" value="1"/>
</dbReference>
<dbReference type="EMBL" id="CADIKB010000006">
    <property type="protein sequence ID" value="CAB3670587.1"/>
    <property type="molecule type" value="Genomic_DNA"/>
</dbReference>
<dbReference type="SUPFAM" id="SSF55729">
    <property type="entry name" value="Acyl-CoA N-acyltransferases (Nat)"/>
    <property type="match status" value="1"/>
</dbReference>
<organism evidence="2 3">
    <name type="scientific">Paraburkholderia phenoliruptrix</name>
    <dbReference type="NCBI Taxonomy" id="252970"/>
    <lineage>
        <taxon>Bacteria</taxon>
        <taxon>Pseudomonadati</taxon>
        <taxon>Pseudomonadota</taxon>
        <taxon>Betaproteobacteria</taxon>
        <taxon>Burkholderiales</taxon>
        <taxon>Burkholderiaceae</taxon>
        <taxon>Paraburkholderia</taxon>
    </lineage>
</organism>
<name>A0A6J5AQL8_9BURK</name>
<evidence type="ECO:0000313" key="2">
    <source>
        <dbReference type="EMBL" id="CAB3670587.1"/>
    </source>
</evidence>
<dbReference type="PANTHER" id="PTHR43441">
    <property type="entry name" value="RIBOSOMAL-PROTEIN-SERINE ACETYLTRANSFERASE"/>
    <property type="match status" value="1"/>
</dbReference>
<proteinExistence type="predicted"/>
<sequence length="228" mass="25300">MSPFRFPALIESADLLMRPPEPRDAKALFDEMLGDVATTRHLSFRRHTQIDETLAFIEDSAQGWRSGELIRWVLEDRASGRLTGMIELLPHPPRVEVGVMISRCGGARRRRAGLHALRKLLAWMLAQPPILRIYAYCAVDGDAHSSMEKLGFTLEAKLTHYECRPNLGLLAGDSYLYAMTRPLQAPEETPATRWLSEYAALDAGLEAGAADDTANTPTHAQQPHIAAS</sequence>
<accession>A0A6J5AQL8</accession>
<dbReference type="InterPro" id="IPR000182">
    <property type="entry name" value="GNAT_dom"/>
</dbReference>
<dbReference type="Pfam" id="PF13302">
    <property type="entry name" value="Acetyltransf_3"/>
    <property type="match status" value="1"/>
</dbReference>
<dbReference type="GO" id="GO:0005737">
    <property type="term" value="C:cytoplasm"/>
    <property type="evidence" value="ECO:0007669"/>
    <property type="project" value="TreeGrafter"/>
</dbReference>
<reference evidence="2 3" key="1">
    <citation type="submission" date="2020-04" db="EMBL/GenBank/DDBJ databases">
        <authorList>
            <person name="De Canck E."/>
        </authorList>
    </citation>
    <scope>NUCLEOTIDE SEQUENCE [LARGE SCALE GENOMIC DNA]</scope>
    <source>
        <strain evidence="2 3">LMG 22037</strain>
    </source>
</reference>
<gene>
    <name evidence="2" type="ORF">LMG22037_01942</name>
</gene>
<dbReference type="Proteomes" id="UP000494249">
    <property type="component" value="Unassembled WGS sequence"/>
</dbReference>
<evidence type="ECO:0000313" key="3">
    <source>
        <dbReference type="Proteomes" id="UP000494249"/>
    </source>
</evidence>
<dbReference type="RefSeq" id="WP_035484439.1">
    <property type="nucleotide sequence ID" value="NZ_CADFGL010000007.1"/>
</dbReference>
<dbReference type="PROSITE" id="PS51186">
    <property type="entry name" value="GNAT"/>
    <property type="match status" value="1"/>
</dbReference>
<evidence type="ECO:0000259" key="1">
    <source>
        <dbReference type="PROSITE" id="PS51186"/>
    </source>
</evidence>
<dbReference type="GO" id="GO:0008999">
    <property type="term" value="F:protein-N-terminal-alanine acetyltransferase activity"/>
    <property type="evidence" value="ECO:0007669"/>
    <property type="project" value="TreeGrafter"/>
</dbReference>
<dbReference type="InterPro" id="IPR016181">
    <property type="entry name" value="Acyl_CoA_acyltransferase"/>
</dbReference>
<feature type="domain" description="N-acetyltransferase" evidence="1">
    <location>
        <begin position="15"/>
        <end position="182"/>
    </location>
</feature>
<dbReference type="InterPro" id="IPR051908">
    <property type="entry name" value="Ribosomal_N-acetyltransferase"/>
</dbReference>
<dbReference type="AlphaFoldDB" id="A0A6J5AQL8"/>
<dbReference type="GO" id="GO:1990189">
    <property type="term" value="F:protein N-terminal-serine acetyltransferase activity"/>
    <property type="evidence" value="ECO:0007669"/>
    <property type="project" value="TreeGrafter"/>
</dbReference>
<protein>
    <recommendedName>
        <fullName evidence="1">N-acetyltransferase domain-containing protein</fullName>
    </recommendedName>
</protein>
<dbReference type="Gene3D" id="3.40.630.30">
    <property type="match status" value="1"/>
</dbReference>